<evidence type="ECO:0000313" key="3">
    <source>
        <dbReference type="Proteomes" id="UP000577386"/>
    </source>
</evidence>
<proteinExistence type="predicted"/>
<dbReference type="EMBL" id="JACJIJ010000002">
    <property type="protein sequence ID" value="MBA9056327.1"/>
    <property type="molecule type" value="Genomic_DNA"/>
</dbReference>
<protein>
    <submittedName>
        <fullName evidence="1">Uncharacterized protein</fullName>
    </submittedName>
</protein>
<dbReference type="Proteomes" id="UP000577386">
    <property type="component" value="Unassembled WGS sequence"/>
</dbReference>
<dbReference type="RefSeq" id="WP_182776040.1">
    <property type="nucleotide sequence ID" value="NZ_BAAAHW010000085.1"/>
</dbReference>
<evidence type="ECO:0000313" key="1">
    <source>
        <dbReference type="EMBL" id="MBA9054447.1"/>
    </source>
</evidence>
<dbReference type="GeneID" id="93982177"/>
<sequence length="119" mass="13203">MSYDLAVWEGQRPTDNRSAGRVFEDLYDRFLDDDDAVHPPTERISAFVGALLNRWRDATEDVEEASPWAAGPLICGAGGPLVYLPLRWDRAEEASAYVADLADSMGLVCFDVQENGLRP</sequence>
<gene>
    <name evidence="1" type="ORF">HDA42_003625</name>
    <name evidence="2" type="ORF">HDA42_005505</name>
</gene>
<keyword evidence="3" id="KW-1185">Reference proteome</keyword>
<comment type="caution">
    <text evidence="1">The sequence shown here is derived from an EMBL/GenBank/DDBJ whole genome shotgun (WGS) entry which is preliminary data.</text>
</comment>
<name>A0A7W3RLR4_STRMR</name>
<evidence type="ECO:0000313" key="2">
    <source>
        <dbReference type="EMBL" id="MBA9056327.1"/>
    </source>
</evidence>
<dbReference type="AlphaFoldDB" id="A0A7W3RLR4"/>
<accession>A0A7W3RLR4</accession>
<dbReference type="EMBL" id="JACJIJ010000002">
    <property type="protein sequence ID" value="MBA9054447.1"/>
    <property type="molecule type" value="Genomic_DNA"/>
</dbReference>
<organism evidence="1 3">
    <name type="scientific">Streptomyces murinus</name>
    <dbReference type="NCBI Taxonomy" id="33900"/>
    <lineage>
        <taxon>Bacteria</taxon>
        <taxon>Bacillati</taxon>
        <taxon>Actinomycetota</taxon>
        <taxon>Actinomycetes</taxon>
        <taxon>Kitasatosporales</taxon>
        <taxon>Streptomycetaceae</taxon>
        <taxon>Streptomyces</taxon>
    </lineage>
</organism>
<reference evidence="1 3" key="1">
    <citation type="submission" date="2020-08" db="EMBL/GenBank/DDBJ databases">
        <title>Sequencing the genomes of 1000 actinobacteria strains.</title>
        <authorList>
            <person name="Klenk H.-P."/>
        </authorList>
    </citation>
    <scope>NUCLEOTIDE SEQUENCE [LARGE SCALE GENOMIC DNA]</scope>
    <source>
        <strain evidence="1 3">DSM 41827</strain>
    </source>
</reference>